<evidence type="ECO:0000313" key="2">
    <source>
        <dbReference type="EMBL" id="GEU90374.1"/>
    </source>
</evidence>
<accession>A0A6L2P0L0</accession>
<sequence length="202" mass="22762">MKVGESLNVTFNESLPPPKTSPLEDDDLVEEEAIKISEKKPLGNGVEGEFLENDEIVNIKESKSHPFKNRQANLSRSSIEAENRDVANVVIEIAWLHNLLRELHSPLHRAALVYCDNVAAGNVRVLHVPYHYEFEDIFTKEIPYALFDDFRSSLSFLPSLALSVGVISCIKDQESSYNTLKFIVHYGGHRVMDRAPTLKKAS</sequence>
<dbReference type="AlphaFoldDB" id="A0A6L2P0L0"/>
<evidence type="ECO:0000256" key="1">
    <source>
        <dbReference type="SAM" id="MobiDB-lite"/>
    </source>
</evidence>
<feature type="region of interest" description="Disordered" evidence="1">
    <location>
        <begin position="1"/>
        <end position="27"/>
    </location>
</feature>
<gene>
    <name evidence="2" type="ORF">Tci_062352</name>
</gene>
<dbReference type="EMBL" id="BKCJ010010171">
    <property type="protein sequence ID" value="GEU90374.1"/>
    <property type="molecule type" value="Genomic_DNA"/>
</dbReference>
<name>A0A6L2P0L0_TANCI</name>
<comment type="caution">
    <text evidence="2">The sequence shown here is derived from an EMBL/GenBank/DDBJ whole genome shotgun (WGS) entry which is preliminary data.</text>
</comment>
<protein>
    <submittedName>
        <fullName evidence="2">Uncharacterized protein</fullName>
    </submittedName>
</protein>
<proteinExistence type="predicted"/>
<reference evidence="2" key="1">
    <citation type="journal article" date="2019" name="Sci. Rep.">
        <title>Draft genome of Tanacetum cinerariifolium, the natural source of mosquito coil.</title>
        <authorList>
            <person name="Yamashiro T."/>
            <person name="Shiraishi A."/>
            <person name="Satake H."/>
            <person name="Nakayama K."/>
        </authorList>
    </citation>
    <scope>NUCLEOTIDE SEQUENCE</scope>
</reference>
<organism evidence="2">
    <name type="scientific">Tanacetum cinerariifolium</name>
    <name type="common">Dalmatian daisy</name>
    <name type="synonym">Chrysanthemum cinerariifolium</name>
    <dbReference type="NCBI Taxonomy" id="118510"/>
    <lineage>
        <taxon>Eukaryota</taxon>
        <taxon>Viridiplantae</taxon>
        <taxon>Streptophyta</taxon>
        <taxon>Embryophyta</taxon>
        <taxon>Tracheophyta</taxon>
        <taxon>Spermatophyta</taxon>
        <taxon>Magnoliopsida</taxon>
        <taxon>eudicotyledons</taxon>
        <taxon>Gunneridae</taxon>
        <taxon>Pentapetalae</taxon>
        <taxon>asterids</taxon>
        <taxon>campanulids</taxon>
        <taxon>Asterales</taxon>
        <taxon>Asteraceae</taxon>
        <taxon>Asteroideae</taxon>
        <taxon>Anthemideae</taxon>
        <taxon>Anthemidinae</taxon>
        <taxon>Tanacetum</taxon>
    </lineage>
</organism>